<name>A0A834B9J1_9CHIR</name>
<comment type="caution">
    <text evidence="1">The sequence shown here is derived from an EMBL/GenBank/DDBJ whole genome shotgun (WGS) entry which is preliminary data.</text>
</comment>
<dbReference type="Proteomes" id="UP000664940">
    <property type="component" value="Unassembled WGS sequence"/>
</dbReference>
<dbReference type="AlphaFoldDB" id="A0A834B9J1"/>
<organism evidence="1 2">
    <name type="scientific">Phyllostomus discolor</name>
    <name type="common">pale spear-nosed bat</name>
    <dbReference type="NCBI Taxonomy" id="89673"/>
    <lineage>
        <taxon>Eukaryota</taxon>
        <taxon>Metazoa</taxon>
        <taxon>Chordata</taxon>
        <taxon>Craniata</taxon>
        <taxon>Vertebrata</taxon>
        <taxon>Euteleostomi</taxon>
        <taxon>Mammalia</taxon>
        <taxon>Eutheria</taxon>
        <taxon>Laurasiatheria</taxon>
        <taxon>Chiroptera</taxon>
        <taxon>Yangochiroptera</taxon>
        <taxon>Phyllostomidae</taxon>
        <taxon>Phyllostominae</taxon>
        <taxon>Phyllostomus</taxon>
    </lineage>
</organism>
<reference evidence="1 2" key="1">
    <citation type="journal article" date="2020" name="Nature">
        <title>Six reference-quality genomes reveal evolution of bat adaptations.</title>
        <authorList>
            <person name="Jebb D."/>
            <person name="Huang Z."/>
            <person name="Pippel M."/>
            <person name="Hughes G.M."/>
            <person name="Lavrichenko K."/>
            <person name="Devanna P."/>
            <person name="Winkler S."/>
            <person name="Jermiin L.S."/>
            <person name="Skirmuntt E.C."/>
            <person name="Katzourakis A."/>
            <person name="Burkitt-Gray L."/>
            <person name="Ray D.A."/>
            <person name="Sullivan K.A.M."/>
            <person name="Roscito J.G."/>
            <person name="Kirilenko B.M."/>
            <person name="Davalos L.M."/>
            <person name="Corthals A.P."/>
            <person name="Power M.L."/>
            <person name="Jones G."/>
            <person name="Ransome R.D."/>
            <person name="Dechmann D.K.N."/>
            <person name="Locatelli A.G."/>
            <person name="Puechmaille S.J."/>
            <person name="Fedrigo O."/>
            <person name="Jarvis E.D."/>
            <person name="Hiller M."/>
            <person name="Vernes S.C."/>
            <person name="Myers E.W."/>
            <person name="Teeling E.C."/>
        </authorList>
    </citation>
    <scope>NUCLEOTIDE SEQUENCE [LARGE SCALE GENOMIC DNA]</scope>
    <source>
        <strain evidence="1">Bat1K_MPI-CBG_1</strain>
    </source>
</reference>
<accession>A0A834B9J1</accession>
<evidence type="ECO:0000313" key="1">
    <source>
        <dbReference type="EMBL" id="KAF6125293.1"/>
    </source>
</evidence>
<evidence type="ECO:0000313" key="2">
    <source>
        <dbReference type="Proteomes" id="UP000664940"/>
    </source>
</evidence>
<sequence length="123" mass="14118">MTLPPLQSFDFSKHRKRWRGWVQDSTGKTGGDLAREAPETCEKERECCQRFQGGEACRTEGQKCCTPHSALHAHSNPRLHALASKHDFLSPKIFSIPAQWRHCPLSHMQVLALLNPFFKIIFY</sequence>
<proteinExistence type="predicted"/>
<gene>
    <name evidence="1" type="ORF">HJG60_009809</name>
</gene>
<protein>
    <submittedName>
        <fullName evidence="1">Uncharacterized protein</fullName>
    </submittedName>
</protein>
<dbReference type="EMBL" id="JABVXQ010000002">
    <property type="protein sequence ID" value="KAF6125293.1"/>
    <property type="molecule type" value="Genomic_DNA"/>
</dbReference>